<dbReference type="SMART" id="SM00304">
    <property type="entry name" value="HAMP"/>
    <property type="match status" value="1"/>
</dbReference>
<dbReference type="InterPro" id="IPR013767">
    <property type="entry name" value="PAS_fold"/>
</dbReference>
<evidence type="ECO:0000256" key="8">
    <source>
        <dbReference type="ARBA" id="ARBA00022989"/>
    </source>
</evidence>
<proteinExistence type="predicted"/>
<dbReference type="EMBL" id="REFO01000010">
    <property type="protein sequence ID" value="RMA97623.1"/>
    <property type="molecule type" value="Genomic_DNA"/>
</dbReference>
<dbReference type="PIRSF" id="PIRSF037532">
    <property type="entry name" value="STHK_NtrY"/>
    <property type="match status" value="1"/>
</dbReference>
<evidence type="ECO:0000256" key="9">
    <source>
        <dbReference type="ARBA" id="ARBA00023136"/>
    </source>
</evidence>
<feature type="transmembrane region" description="Helical" evidence="11">
    <location>
        <begin position="20"/>
        <end position="37"/>
    </location>
</feature>
<dbReference type="InterPro" id="IPR036890">
    <property type="entry name" value="HATPase_C_sf"/>
</dbReference>
<dbReference type="Pfam" id="PF00989">
    <property type="entry name" value="PAS"/>
    <property type="match status" value="1"/>
</dbReference>
<dbReference type="SUPFAM" id="SSF55785">
    <property type="entry name" value="PYP-like sensor domain (PAS domain)"/>
    <property type="match status" value="1"/>
</dbReference>
<keyword evidence="16" id="KW-1185">Reference proteome</keyword>
<dbReference type="Proteomes" id="UP000280842">
    <property type="component" value="Unassembled WGS sequence"/>
</dbReference>
<dbReference type="NCBIfam" id="TIGR00229">
    <property type="entry name" value="sensory_box"/>
    <property type="match status" value="1"/>
</dbReference>
<evidence type="ECO:0000256" key="2">
    <source>
        <dbReference type="ARBA" id="ARBA00004141"/>
    </source>
</evidence>
<evidence type="ECO:0000259" key="14">
    <source>
        <dbReference type="PROSITE" id="PS50885"/>
    </source>
</evidence>
<dbReference type="SMART" id="SM00091">
    <property type="entry name" value="PAS"/>
    <property type="match status" value="1"/>
</dbReference>
<evidence type="ECO:0000256" key="10">
    <source>
        <dbReference type="SAM" id="Coils"/>
    </source>
</evidence>
<dbReference type="SMART" id="SM00387">
    <property type="entry name" value="HATPase_c"/>
    <property type="match status" value="1"/>
</dbReference>
<feature type="domain" description="HAMP" evidence="14">
    <location>
        <begin position="284"/>
        <end position="336"/>
    </location>
</feature>
<dbReference type="OrthoDB" id="9815750at2"/>
<dbReference type="Pfam" id="PF00512">
    <property type="entry name" value="HisKA"/>
    <property type="match status" value="1"/>
</dbReference>
<dbReference type="Gene3D" id="3.30.565.10">
    <property type="entry name" value="Histidine kinase-like ATPase, C-terminal domain"/>
    <property type="match status" value="1"/>
</dbReference>
<dbReference type="SMART" id="SM00388">
    <property type="entry name" value="HisKA"/>
    <property type="match status" value="1"/>
</dbReference>
<dbReference type="GO" id="GO:0016020">
    <property type="term" value="C:membrane"/>
    <property type="evidence" value="ECO:0007669"/>
    <property type="project" value="UniProtKB-SubCell"/>
</dbReference>
<evidence type="ECO:0000256" key="11">
    <source>
        <dbReference type="SAM" id="Phobius"/>
    </source>
</evidence>
<keyword evidence="6 11" id="KW-0812">Transmembrane</keyword>
<evidence type="ECO:0000313" key="15">
    <source>
        <dbReference type="EMBL" id="RMA97623.1"/>
    </source>
</evidence>
<reference evidence="15 16" key="1">
    <citation type="submission" date="2018-10" db="EMBL/GenBank/DDBJ databases">
        <title>Genomic Encyclopedia of Archaeal and Bacterial Type Strains, Phase II (KMG-II): from individual species to whole genera.</title>
        <authorList>
            <person name="Goeker M."/>
        </authorList>
    </citation>
    <scope>NUCLEOTIDE SEQUENCE [LARGE SCALE GENOMIC DNA]</scope>
    <source>
        <strain evidence="15 16">VM1</strain>
    </source>
</reference>
<dbReference type="GO" id="GO:0000155">
    <property type="term" value="F:phosphorelay sensor kinase activity"/>
    <property type="evidence" value="ECO:0007669"/>
    <property type="project" value="InterPro"/>
</dbReference>
<dbReference type="SUPFAM" id="SSF158472">
    <property type="entry name" value="HAMP domain-like"/>
    <property type="match status" value="1"/>
</dbReference>
<dbReference type="InterPro" id="IPR035965">
    <property type="entry name" value="PAS-like_dom_sf"/>
</dbReference>
<feature type="transmembrane region" description="Helical" evidence="11">
    <location>
        <begin position="258"/>
        <end position="283"/>
    </location>
</feature>
<dbReference type="InterPro" id="IPR003594">
    <property type="entry name" value="HATPase_dom"/>
</dbReference>
<dbReference type="SUPFAM" id="SSF47384">
    <property type="entry name" value="Homodimeric domain of signal transducing histidine kinase"/>
    <property type="match status" value="1"/>
</dbReference>
<dbReference type="InterPro" id="IPR003660">
    <property type="entry name" value="HAMP_dom"/>
</dbReference>
<dbReference type="CDD" id="cd00082">
    <property type="entry name" value="HisKA"/>
    <property type="match status" value="1"/>
</dbReference>
<dbReference type="CDD" id="cd06225">
    <property type="entry name" value="HAMP"/>
    <property type="match status" value="1"/>
</dbReference>
<evidence type="ECO:0000256" key="5">
    <source>
        <dbReference type="ARBA" id="ARBA00022679"/>
    </source>
</evidence>
<keyword evidence="8 11" id="KW-1133">Transmembrane helix</keyword>
<dbReference type="InterPro" id="IPR003661">
    <property type="entry name" value="HisK_dim/P_dom"/>
</dbReference>
<dbReference type="CDD" id="cd00130">
    <property type="entry name" value="PAS"/>
    <property type="match status" value="1"/>
</dbReference>
<dbReference type="PRINTS" id="PR00344">
    <property type="entry name" value="BCTRLSENSOR"/>
</dbReference>
<dbReference type="InterPro" id="IPR000014">
    <property type="entry name" value="PAS"/>
</dbReference>
<dbReference type="InterPro" id="IPR004358">
    <property type="entry name" value="Sig_transdc_His_kin-like_C"/>
</dbReference>
<evidence type="ECO:0000259" key="12">
    <source>
        <dbReference type="PROSITE" id="PS50109"/>
    </source>
</evidence>
<evidence type="ECO:0000256" key="4">
    <source>
        <dbReference type="ARBA" id="ARBA00022553"/>
    </source>
</evidence>
<keyword evidence="10" id="KW-0175">Coiled coil</keyword>
<dbReference type="PANTHER" id="PTHR45528">
    <property type="entry name" value="SENSOR HISTIDINE KINASE CPXA"/>
    <property type="match status" value="1"/>
</dbReference>
<dbReference type="PANTHER" id="PTHR45528:SF9">
    <property type="entry name" value="SENSOR HISTIDINE KINASE YBDK"/>
    <property type="match status" value="1"/>
</dbReference>
<dbReference type="RefSeq" id="WP_121922401.1">
    <property type="nucleotide sequence ID" value="NZ_REFO01000010.1"/>
</dbReference>
<dbReference type="PROSITE" id="PS50112">
    <property type="entry name" value="PAS"/>
    <property type="match status" value="1"/>
</dbReference>
<dbReference type="InterPro" id="IPR050398">
    <property type="entry name" value="HssS/ArlS-like"/>
</dbReference>
<dbReference type="EC" id="2.7.13.3" evidence="3"/>
<gene>
    <name evidence="15" type="ORF">CLV39_0243</name>
</gene>
<feature type="coiled-coil region" evidence="10">
    <location>
        <begin position="475"/>
        <end position="543"/>
    </location>
</feature>
<comment type="catalytic activity">
    <reaction evidence="1">
        <text>ATP + protein L-histidine = ADP + protein N-phospho-L-histidine.</text>
        <dbReference type="EC" id="2.7.13.3"/>
    </reaction>
</comment>
<feature type="transmembrane region" description="Helical" evidence="11">
    <location>
        <begin position="49"/>
        <end position="71"/>
    </location>
</feature>
<dbReference type="Gene3D" id="3.30.450.20">
    <property type="entry name" value="PAS domain"/>
    <property type="match status" value="1"/>
</dbReference>
<keyword evidence="4" id="KW-0597">Phosphoprotein</keyword>
<evidence type="ECO:0000313" key="16">
    <source>
        <dbReference type="Proteomes" id="UP000280842"/>
    </source>
</evidence>
<comment type="subcellular location">
    <subcellularLocation>
        <location evidence="2">Membrane</location>
        <topology evidence="2">Multi-pass membrane protein</topology>
    </subcellularLocation>
</comment>
<protein>
    <recommendedName>
        <fullName evidence="3">histidine kinase</fullName>
        <ecNumber evidence="3">2.7.13.3</ecNumber>
    </recommendedName>
</protein>
<dbReference type="SUPFAM" id="SSF55874">
    <property type="entry name" value="ATPase domain of HSP90 chaperone/DNA topoisomerase II/histidine kinase"/>
    <property type="match status" value="1"/>
</dbReference>
<feature type="domain" description="Histidine kinase" evidence="12">
    <location>
        <begin position="459"/>
        <end position="664"/>
    </location>
</feature>
<evidence type="ECO:0000256" key="3">
    <source>
        <dbReference type="ARBA" id="ARBA00012438"/>
    </source>
</evidence>
<dbReference type="PROSITE" id="PS50109">
    <property type="entry name" value="HIS_KIN"/>
    <property type="match status" value="1"/>
</dbReference>
<evidence type="ECO:0000256" key="6">
    <source>
        <dbReference type="ARBA" id="ARBA00022692"/>
    </source>
</evidence>
<dbReference type="GO" id="GO:0006355">
    <property type="term" value="P:regulation of DNA-templated transcription"/>
    <property type="evidence" value="ECO:0007669"/>
    <property type="project" value="InterPro"/>
</dbReference>
<dbReference type="Gene3D" id="1.10.287.130">
    <property type="match status" value="1"/>
</dbReference>
<keyword evidence="7 15" id="KW-0418">Kinase</keyword>
<name>A0A3M0BJJ2_9AQUI</name>
<dbReference type="CDD" id="cd00075">
    <property type="entry name" value="HATPase"/>
    <property type="match status" value="1"/>
</dbReference>
<dbReference type="Gene3D" id="6.10.340.10">
    <property type="match status" value="1"/>
</dbReference>
<dbReference type="Pfam" id="PF00672">
    <property type="entry name" value="HAMP"/>
    <property type="match status" value="1"/>
</dbReference>
<dbReference type="InterPro" id="IPR017232">
    <property type="entry name" value="NtrY"/>
</dbReference>
<dbReference type="InterPro" id="IPR005467">
    <property type="entry name" value="His_kinase_dom"/>
</dbReference>
<evidence type="ECO:0000256" key="1">
    <source>
        <dbReference type="ARBA" id="ARBA00000085"/>
    </source>
</evidence>
<organism evidence="15 16">
    <name type="scientific">Hydrogenothermus marinus</name>
    <dbReference type="NCBI Taxonomy" id="133270"/>
    <lineage>
        <taxon>Bacteria</taxon>
        <taxon>Pseudomonadati</taxon>
        <taxon>Aquificota</taxon>
        <taxon>Aquificia</taxon>
        <taxon>Aquificales</taxon>
        <taxon>Hydrogenothermaceae</taxon>
        <taxon>Hydrogenothermus</taxon>
    </lineage>
</organism>
<dbReference type="AlphaFoldDB" id="A0A3M0BJJ2"/>
<evidence type="ECO:0000259" key="13">
    <source>
        <dbReference type="PROSITE" id="PS50112"/>
    </source>
</evidence>
<dbReference type="PROSITE" id="PS50885">
    <property type="entry name" value="HAMP"/>
    <property type="match status" value="1"/>
</dbReference>
<keyword evidence="9 11" id="KW-0472">Membrane</keyword>
<feature type="transmembrane region" description="Helical" evidence="11">
    <location>
        <begin position="92"/>
        <end position="115"/>
    </location>
</feature>
<feature type="domain" description="PAS" evidence="13">
    <location>
        <begin position="348"/>
        <end position="403"/>
    </location>
</feature>
<dbReference type="InterPro" id="IPR036097">
    <property type="entry name" value="HisK_dim/P_sf"/>
</dbReference>
<dbReference type="Pfam" id="PF02518">
    <property type="entry name" value="HATPase_c"/>
    <property type="match status" value="1"/>
</dbReference>
<evidence type="ECO:0000256" key="7">
    <source>
        <dbReference type="ARBA" id="ARBA00022777"/>
    </source>
</evidence>
<comment type="caution">
    <text evidence="15">The sequence shown here is derived from an EMBL/GenBank/DDBJ whole genome shotgun (WGS) entry which is preliminary data.</text>
</comment>
<keyword evidence="5" id="KW-0808">Transferase</keyword>
<accession>A0A3M0BJJ2</accession>
<sequence>MNIKIDKNYKELERRRRNIIIASIVLTVFFVGNLFIFKEISRASQFFNPYLFLIIINIDVVFFLVILAISLRHLIKLFFENKEKRGKLRIKLSIILISMIFIPAITISTVSITLISDATNFWFSGKVEKALQGAKDVVNQVIKNEKQKLELAGNLLKLKETNPYNIKKIFNLKAITFTNKKGIPDKIYGKPLSFKNLDLNKEFVQIGNYFRYITKTKDGRYIILDEKIPEFLINKEEELREISSVFNQFRHYKKPIRVSYIVTILTITMFVIGGAIWFGQYIVRNLTYPLEKLVEASKKLASGNLNVKVNVKSSDEIGILIEEFNHMVKELKSLYIALEKSNRELKFNKEYLEAILENARTGVVYTDRNGNIIKINKAAEKLLNIKKDQIIGKPINELLDILNVDKNNLYKENTIEINGKIVIIKATKLFKKGTLLVLDDITDVLIAEKAKSWREIAQRIAHEIKNPLTPIKLAAERIERQFKKKNENFEKILEKSVNVIYTEVDHLSKLVKDFRQLATNEKIKQEEINLKQLLNEIKNSYSTDKFKVNIEIPDNLYIKGDKKLLRQAFSNIIQNSYEKLIDGGEVKISAKEKNKKIIITIKDNGEGIPKEEIDKIFIPYYSKKAKGSGLGLTITKDIIERHQGKIAAISSEDGAIFEIILPKA</sequence>